<evidence type="ECO:0000256" key="5">
    <source>
        <dbReference type="ARBA" id="ARBA00023002"/>
    </source>
</evidence>
<dbReference type="OrthoDB" id="1470350at2759"/>
<dbReference type="GO" id="GO:0020037">
    <property type="term" value="F:heme binding"/>
    <property type="evidence" value="ECO:0007669"/>
    <property type="project" value="InterPro"/>
</dbReference>
<reference evidence="10" key="2">
    <citation type="submission" date="2015-01" db="EMBL/GenBank/DDBJ databases">
        <title>Evolutionary Origins and Diversification of the Mycorrhizal Mutualists.</title>
        <authorList>
            <consortium name="DOE Joint Genome Institute"/>
            <consortium name="Mycorrhizal Genomics Consortium"/>
            <person name="Kohler A."/>
            <person name="Kuo A."/>
            <person name="Nagy L.G."/>
            <person name="Floudas D."/>
            <person name="Copeland A."/>
            <person name="Barry K.W."/>
            <person name="Cichocki N."/>
            <person name="Veneault-Fourrey C."/>
            <person name="LaButti K."/>
            <person name="Lindquist E.A."/>
            <person name="Lipzen A."/>
            <person name="Lundell T."/>
            <person name="Morin E."/>
            <person name="Murat C."/>
            <person name="Riley R."/>
            <person name="Ohm R."/>
            <person name="Sun H."/>
            <person name="Tunlid A."/>
            <person name="Henrissat B."/>
            <person name="Grigoriev I.V."/>
            <person name="Hibbett D.S."/>
            <person name="Martin F."/>
        </authorList>
    </citation>
    <scope>NUCLEOTIDE SEQUENCE [LARGE SCALE GENOMIC DNA]</scope>
    <source>
        <strain evidence="10">Zn</strain>
    </source>
</reference>
<dbReference type="InterPro" id="IPR001128">
    <property type="entry name" value="Cyt_P450"/>
</dbReference>
<gene>
    <name evidence="9" type="ORF">OIDMADRAFT_169082</name>
</gene>
<evidence type="ECO:0000256" key="7">
    <source>
        <dbReference type="ARBA" id="ARBA00023033"/>
    </source>
</evidence>
<keyword evidence="6 8" id="KW-0408">Iron</keyword>
<protein>
    <recommendedName>
        <fullName evidence="11">Cytochrome P450</fullName>
    </recommendedName>
</protein>
<evidence type="ECO:0008006" key="11">
    <source>
        <dbReference type="Google" id="ProtNLM"/>
    </source>
</evidence>
<keyword evidence="10" id="KW-1185">Reference proteome</keyword>
<dbReference type="PANTHER" id="PTHR24287">
    <property type="entry name" value="P450, PUTATIVE (EUROFUNG)-RELATED"/>
    <property type="match status" value="1"/>
</dbReference>
<organism evidence="9 10">
    <name type="scientific">Oidiodendron maius (strain Zn)</name>
    <dbReference type="NCBI Taxonomy" id="913774"/>
    <lineage>
        <taxon>Eukaryota</taxon>
        <taxon>Fungi</taxon>
        <taxon>Dikarya</taxon>
        <taxon>Ascomycota</taxon>
        <taxon>Pezizomycotina</taxon>
        <taxon>Leotiomycetes</taxon>
        <taxon>Leotiomycetes incertae sedis</taxon>
        <taxon>Myxotrichaceae</taxon>
        <taxon>Oidiodendron</taxon>
    </lineage>
</organism>
<keyword evidence="5" id="KW-0560">Oxidoreductase</keyword>
<dbReference type="Proteomes" id="UP000054321">
    <property type="component" value="Unassembled WGS sequence"/>
</dbReference>
<keyword evidence="7" id="KW-0503">Monooxygenase</keyword>
<comment type="cofactor">
    <cofactor evidence="1 8">
        <name>heme</name>
        <dbReference type="ChEBI" id="CHEBI:30413"/>
    </cofactor>
</comment>
<dbReference type="GO" id="GO:0005506">
    <property type="term" value="F:iron ion binding"/>
    <property type="evidence" value="ECO:0007669"/>
    <property type="project" value="InterPro"/>
</dbReference>
<dbReference type="InterPro" id="IPR002974">
    <property type="entry name" value="Cyt_P450_E_CYP52_ascomycetes"/>
</dbReference>
<dbReference type="CDD" id="cd11063">
    <property type="entry name" value="CYP52"/>
    <property type="match status" value="1"/>
</dbReference>
<evidence type="ECO:0000256" key="4">
    <source>
        <dbReference type="ARBA" id="ARBA00022723"/>
    </source>
</evidence>
<reference evidence="9 10" key="1">
    <citation type="submission" date="2014-04" db="EMBL/GenBank/DDBJ databases">
        <authorList>
            <consortium name="DOE Joint Genome Institute"/>
            <person name="Kuo A."/>
            <person name="Martino E."/>
            <person name="Perotto S."/>
            <person name="Kohler A."/>
            <person name="Nagy L.G."/>
            <person name="Floudas D."/>
            <person name="Copeland A."/>
            <person name="Barry K.W."/>
            <person name="Cichocki N."/>
            <person name="Veneault-Fourrey C."/>
            <person name="LaButti K."/>
            <person name="Lindquist E.A."/>
            <person name="Lipzen A."/>
            <person name="Lundell T."/>
            <person name="Morin E."/>
            <person name="Murat C."/>
            <person name="Sun H."/>
            <person name="Tunlid A."/>
            <person name="Henrissat B."/>
            <person name="Grigoriev I.V."/>
            <person name="Hibbett D.S."/>
            <person name="Martin F."/>
            <person name="Nordberg H.P."/>
            <person name="Cantor M.N."/>
            <person name="Hua S.X."/>
        </authorList>
    </citation>
    <scope>NUCLEOTIDE SEQUENCE [LARGE SCALE GENOMIC DNA]</scope>
    <source>
        <strain evidence="9 10">Zn</strain>
    </source>
</reference>
<feature type="binding site" description="axial binding residue" evidence="8">
    <location>
        <position position="452"/>
    </location>
    <ligand>
        <name>heme</name>
        <dbReference type="ChEBI" id="CHEBI:30413"/>
    </ligand>
    <ligandPart>
        <name>Fe</name>
        <dbReference type="ChEBI" id="CHEBI:18248"/>
    </ligandPart>
</feature>
<evidence type="ECO:0000256" key="3">
    <source>
        <dbReference type="ARBA" id="ARBA00022617"/>
    </source>
</evidence>
<dbReference type="PRINTS" id="PR00464">
    <property type="entry name" value="EP450II"/>
</dbReference>
<dbReference type="InterPro" id="IPR036396">
    <property type="entry name" value="Cyt_P450_sf"/>
</dbReference>
<evidence type="ECO:0000256" key="8">
    <source>
        <dbReference type="PIRSR" id="PIRSR602402-1"/>
    </source>
</evidence>
<dbReference type="HOGENOM" id="CLU_001570_27_0_1"/>
<dbReference type="PRINTS" id="PR01239">
    <property type="entry name" value="EP450IICYP52"/>
</dbReference>
<sequence length="506" mass="58310">MELVAILVSTAVAVALSILYPRWQRDAEVRAIKKRHGCKDPIKYPHEDKVLGSDMVRLRTEAMKEGRFFKLYESQFEKYGRTFEEIWRGKPLINTTEPANVQQVAALAFEDYGKDPERLKAQSPFYGPSIFSDGPIWKHARGMVKPIFARAEISDLDHLASFADRFMELLPQDGSMIDVQPLLHRLFLDVSMDFLFGKSLNSLQPEVPADCTEFREAFTKAQKGVTQRREAGWFQFRLHRYNEDKDWKEAYTKVHRFVDGQVERALRETADLKPDSDDTGIRRRYVLLDEMAKEIRDPIALRYHVLGVFNPARDTTSIAVGNTLFQLARHPDVWAKLRQISLELGDAPLTFEKLKSLVYFRHVLHETIRVCGPAARVWRVAVRDTVLPLGGGPDQKSPVFVGRGTPVVLGTWSMNHDKGIWGDDVHEFKPDRWIGRKPLWEFVPFFGGPRICPAQQQVLTYAIYILVRLTQKFERMENCDPVFEYVERFSLSFESRNGVKVAFKTS</sequence>
<evidence type="ECO:0000313" key="10">
    <source>
        <dbReference type="Proteomes" id="UP000054321"/>
    </source>
</evidence>
<keyword evidence="3 8" id="KW-0349">Heme</keyword>
<dbReference type="STRING" id="913774.A0A0C3H1T2"/>
<dbReference type="SUPFAM" id="SSF48264">
    <property type="entry name" value="Cytochrome P450"/>
    <property type="match status" value="1"/>
</dbReference>
<dbReference type="GO" id="GO:0016712">
    <property type="term" value="F:oxidoreductase activity, acting on paired donors, with incorporation or reduction of molecular oxygen, reduced flavin or flavoprotein as one donor, and incorporation of one atom of oxygen"/>
    <property type="evidence" value="ECO:0007669"/>
    <property type="project" value="InterPro"/>
</dbReference>
<dbReference type="Pfam" id="PF00067">
    <property type="entry name" value="p450"/>
    <property type="match status" value="1"/>
</dbReference>
<dbReference type="InterPro" id="IPR047146">
    <property type="entry name" value="Cyt_P450_E_CYP52_fungi"/>
</dbReference>
<evidence type="ECO:0000256" key="2">
    <source>
        <dbReference type="ARBA" id="ARBA00010617"/>
    </source>
</evidence>
<evidence type="ECO:0000256" key="1">
    <source>
        <dbReference type="ARBA" id="ARBA00001971"/>
    </source>
</evidence>
<keyword evidence="4 8" id="KW-0479">Metal-binding</keyword>
<dbReference type="EMBL" id="KN832882">
    <property type="protein sequence ID" value="KIM97339.1"/>
    <property type="molecule type" value="Genomic_DNA"/>
</dbReference>
<evidence type="ECO:0000313" key="9">
    <source>
        <dbReference type="EMBL" id="KIM97339.1"/>
    </source>
</evidence>
<dbReference type="InterPro" id="IPR002402">
    <property type="entry name" value="Cyt_P450_E_grp-II"/>
</dbReference>
<proteinExistence type="inferred from homology"/>
<name>A0A0C3H1T2_OIDMZ</name>
<dbReference type="InParanoid" id="A0A0C3H1T2"/>
<comment type="similarity">
    <text evidence="2">Belongs to the cytochrome P450 family.</text>
</comment>
<dbReference type="PANTHER" id="PTHR24287:SF19">
    <property type="entry name" value="CYTOCHROME P450"/>
    <property type="match status" value="1"/>
</dbReference>
<dbReference type="Gene3D" id="1.10.630.10">
    <property type="entry name" value="Cytochrome P450"/>
    <property type="match status" value="1"/>
</dbReference>
<accession>A0A0C3H1T2</accession>
<evidence type="ECO:0000256" key="6">
    <source>
        <dbReference type="ARBA" id="ARBA00023004"/>
    </source>
</evidence>
<dbReference type="AlphaFoldDB" id="A0A0C3H1T2"/>